<dbReference type="EMBL" id="AP021881">
    <property type="protein sequence ID" value="BBP00341.1"/>
    <property type="molecule type" value="Genomic_DNA"/>
</dbReference>
<dbReference type="AlphaFoldDB" id="A0A809RNF2"/>
<gene>
    <name evidence="1" type="ORF">SFSGTM_10490</name>
</gene>
<dbReference type="KEGG" id="sniv:SFSGTM_10490"/>
<keyword evidence="2" id="KW-1185">Reference proteome</keyword>
<name>A0A809RNF2_9PROT</name>
<evidence type="ECO:0000313" key="1">
    <source>
        <dbReference type="EMBL" id="BBP00341.1"/>
    </source>
</evidence>
<organism evidence="1 2">
    <name type="scientific">Sulfuriferula nivalis</name>
    <dbReference type="NCBI Taxonomy" id="2675298"/>
    <lineage>
        <taxon>Bacteria</taxon>
        <taxon>Pseudomonadati</taxon>
        <taxon>Pseudomonadota</taxon>
        <taxon>Betaproteobacteria</taxon>
        <taxon>Nitrosomonadales</taxon>
        <taxon>Sulfuricellaceae</taxon>
        <taxon>Sulfuriferula</taxon>
    </lineage>
</organism>
<accession>A0A809RNF2</accession>
<dbReference type="Proteomes" id="UP000463939">
    <property type="component" value="Chromosome"/>
</dbReference>
<dbReference type="RefSeq" id="WP_162084282.1">
    <property type="nucleotide sequence ID" value="NZ_AP021881.1"/>
</dbReference>
<reference evidence="2" key="1">
    <citation type="submission" date="2019-11" db="EMBL/GenBank/DDBJ databases">
        <title>Isolation and characterization of a novel species in the genus Sulfuriferula.</title>
        <authorList>
            <person name="Mochizuki J."/>
            <person name="Kojima H."/>
            <person name="Fukui M."/>
        </authorList>
    </citation>
    <scope>NUCLEOTIDE SEQUENCE [LARGE SCALE GENOMIC DNA]</scope>
    <source>
        <strain evidence="2">SGTM</strain>
    </source>
</reference>
<protein>
    <submittedName>
        <fullName evidence="1">Uncharacterized protein</fullName>
    </submittedName>
</protein>
<evidence type="ECO:0000313" key="2">
    <source>
        <dbReference type="Proteomes" id="UP000463939"/>
    </source>
</evidence>
<proteinExistence type="predicted"/>
<sequence length="182" mass="20998">MKYQKIIDKVKSGTMSRDDLDKLKQNAEEKVAKGDLDAQAVILAIQIAKPSDSYILFMGFCPNAEFENRLDIEWKDKGICRFDYLESESQLERFNTIRTGDLVILKKIQQFGKTMRLFGHGRVKSIAYDENNIRYLVMDWSDQAEIIEVPLMGCNSTVDIKSMKAVYDEMPDEFYSWLGLGK</sequence>